<dbReference type="HOGENOM" id="CLU_2976989_0_0_10"/>
<proteinExistence type="predicted"/>
<dbReference type="Proteomes" id="UP000002028">
    <property type="component" value="Chromosome"/>
</dbReference>
<evidence type="ECO:0000313" key="1">
    <source>
        <dbReference type="EMBL" id="ADB42418.1"/>
    </source>
</evidence>
<name>D2QUD6_SPILD</name>
<dbReference type="EMBL" id="CP001769">
    <property type="protein sequence ID" value="ADB42418.1"/>
    <property type="molecule type" value="Genomic_DNA"/>
</dbReference>
<organism evidence="1 2">
    <name type="scientific">Spirosoma linguale (strain ATCC 33905 / DSM 74 / LMG 10896 / Claus 1)</name>
    <dbReference type="NCBI Taxonomy" id="504472"/>
    <lineage>
        <taxon>Bacteria</taxon>
        <taxon>Pseudomonadati</taxon>
        <taxon>Bacteroidota</taxon>
        <taxon>Cytophagia</taxon>
        <taxon>Cytophagales</taxon>
        <taxon>Cytophagaceae</taxon>
        <taxon>Spirosoma</taxon>
    </lineage>
</organism>
<protein>
    <submittedName>
        <fullName evidence="1">Uncharacterized protein</fullName>
    </submittedName>
</protein>
<sequence length="58" mass="6553">MGRRLNTVRTSVLANRLRTNPRQERPRQTFQTLFANLTGTNITLQPYIAAGPATLKLN</sequence>
<keyword evidence="2" id="KW-1185">Reference proteome</keyword>
<evidence type="ECO:0000313" key="2">
    <source>
        <dbReference type="Proteomes" id="UP000002028"/>
    </source>
</evidence>
<reference evidence="1 2" key="1">
    <citation type="journal article" date="2010" name="Stand. Genomic Sci.">
        <title>Complete genome sequence of Spirosoma linguale type strain (1).</title>
        <authorList>
            <person name="Lail K."/>
            <person name="Sikorski J."/>
            <person name="Saunders E."/>
            <person name="Lapidus A."/>
            <person name="Glavina Del Rio T."/>
            <person name="Copeland A."/>
            <person name="Tice H."/>
            <person name="Cheng J.-F."/>
            <person name="Lucas S."/>
            <person name="Nolan M."/>
            <person name="Bruce D."/>
            <person name="Goodwin L."/>
            <person name="Pitluck S."/>
            <person name="Ivanova N."/>
            <person name="Mavromatis K."/>
            <person name="Ovchinnikova G."/>
            <person name="Pati A."/>
            <person name="Chen A."/>
            <person name="Palaniappan K."/>
            <person name="Land M."/>
            <person name="Hauser L."/>
            <person name="Chang Y.-J."/>
            <person name="Jeffries C.D."/>
            <person name="Chain P."/>
            <person name="Brettin T."/>
            <person name="Detter J.C."/>
            <person name="Schuetze A."/>
            <person name="Rohde M."/>
            <person name="Tindall B.J."/>
            <person name="Goeker M."/>
            <person name="Bristow J."/>
            <person name="Eisen J.A."/>
            <person name="Markowitz V."/>
            <person name="Hugenholtz P."/>
            <person name="Kyrpides N.C."/>
            <person name="Klenk H.-P."/>
            <person name="Chen F."/>
        </authorList>
    </citation>
    <scope>NUCLEOTIDE SEQUENCE [LARGE SCALE GENOMIC DNA]</scope>
    <source>
        <strain evidence="2">ATCC 33905 / DSM 74 / LMG 10896 / Claus 1</strain>
    </source>
</reference>
<dbReference type="RefSeq" id="WP_012930902.1">
    <property type="nucleotide sequence ID" value="NC_013730.1"/>
</dbReference>
<accession>D2QUD6</accession>
<dbReference type="KEGG" id="sli:Slin_6461"/>
<gene>
    <name evidence="1" type="ordered locus">Slin_6461</name>
</gene>
<dbReference type="AlphaFoldDB" id="D2QUD6"/>